<comment type="pathway">
    <text evidence="2">Secondary metabolite biosynthesis.</text>
</comment>
<feature type="domain" description="Wax synthase" evidence="9">
    <location>
        <begin position="314"/>
        <end position="418"/>
    </location>
</feature>
<feature type="transmembrane region" description="Helical" evidence="8">
    <location>
        <begin position="458"/>
        <end position="479"/>
    </location>
</feature>
<dbReference type="EMBL" id="KV407457">
    <property type="protein sequence ID" value="KZF23466.1"/>
    <property type="molecule type" value="Genomic_DNA"/>
</dbReference>
<dbReference type="InterPro" id="IPR032805">
    <property type="entry name" value="Wax_synthase_dom"/>
</dbReference>
<dbReference type="AlphaFoldDB" id="A0A165HGB5"/>
<feature type="transmembrane region" description="Helical" evidence="8">
    <location>
        <begin position="417"/>
        <end position="437"/>
    </location>
</feature>
<evidence type="ECO:0000256" key="1">
    <source>
        <dbReference type="ARBA" id="ARBA00004141"/>
    </source>
</evidence>
<accession>A0A165HGB5</accession>
<comment type="subcellular location">
    <subcellularLocation>
        <location evidence="1">Membrane</location>
        <topology evidence="1">Multi-pass membrane protein</topology>
    </subcellularLocation>
</comment>
<evidence type="ECO:0000256" key="3">
    <source>
        <dbReference type="ARBA" id="ARBA00007282"/>
    </source>
</evidence>
<evidence type="ECO:0000256" key="5">
    <source>
        <dbReference type="ARBA" id="ARBA00022692"/>
    </source>
</evidence>
<feature type="transmembrane region" description="Helical" evidence="8">
    <location>
        <begin position="75"/>
        <end position="92"/>
    </location>
</feature>
<evidence type="ECO:0000256" key="7">
    <source>
        <dbReference type="ARBA" id="ARBA00023136"/>
    </source>
</evidence>
<comment type="similarity">
    <text evidence="3">Belongs to the wax synthase family.</text>
</comment>
<dbReference type="Pfam" id="PF13813">
    <property type="entry name" value="MBOAT_2"/>
    <property type="match status" value="1"/>
</dbReference>
<dbReference type="PANTHER" id="PTHR31595:SF57">
    <property type="entry name" value="OS04G0481900 PROTEIN"/>
    <property type="match status" value="1"/>
</dbReference>
<keyword evidence="11" id="KW-1185">Reference proteome</keyword>
<evidence type="ECO:0000256" key="6">
    <source>
        <dbReference type="ARBA" id="ARBA00022989"/>
    </source>
</evidence>
<keyword evidence="4" id="KW-0808">Transferase</keyword>
<evidence type="ECO:0000259" key="9">
    <source>
        <dbReference type="Pfam" id="PF13813"/>
    </source>
</evidence>
<dbReference type="InParanoid" id="A0A165HGB5"/>
<feature type="transmembrane region" description="Helical" evidence="8">
    <location>
        <begin position="378"/>
        <end position="397"/>
    </location>
</feature>
<keyword evidence="6 8" id="KW-1133">Transmembrane helix</keyword>
<reference evidence="10 11" key="1">
    <citation type="journal article" date="2016" name="Fungal Biol.">
        <title>The genome of Xylona heveae provides a window into fungal endophytism.</title>
        <authorList>
            <person name="Gazis R."/>
            <person name="Kuo A."/>
            <person name="Riley R."/>
            <person name="LaButti K."/>
            <person name="Lipzen A."/>
            <person name="Lin J."/>
            <person name="Amirebrahimi M."/>
            <person name="Hesse C.N."/>
            <person name="Spatafora J.W."/>
            <person name="Henrissat B."/>
            <person name="Hainaut M."/>
            <person name="Grigoriev I.V."/>
            <person name="Hibbett D.S."/>
        </authorList>
    </citation>
    <scope>NUCLEOTIDE SEQUENCE [LARGE SCALE GENOMIC DNA]</scope>
    <source>
        <strain evidence="10 11">TC161</strain>
    </source>
</reference>
<feature type="transmembrane region" description="Helical" evidence="8">
    <location>
        <begin position="280"/>
        <end position="301"/>
    </location>
</feature>
<name>A0A165HGB5_XYLHT</name>
<dbReference type="GO" id="GO:0008374">
    <property type="term" value="F:O-acyltransferase activity"/>
    <property type="evidence" value="ECO:0007669"/>
    <property type="project" value="InterPro"/>
</dbReference>
<protein>
    <recommendedName>
        <fullName evidence="9">Wax synthase domain-containing protein</fullName>
    </recommendedName>
</protein>
<sequence length="521" mass="57723">MSPSMSSQAETAAPAPKQPIDSLFAFLGTCAVYGLLAIVLAIPSSTLSQKQLCLFLVPVIIVWLAYVYTWPGIDVVMQIICPLFYAMDVLVWRDVRGTFKRIHRSKTHTVDQPAHSSSSVTSNGHVNGVNGITSSKAAQAVKPPCHADAGIWEEPHPSTIVSRLKWSCYLICSPRFGNWTIGDARHDAAQLSRADKSISRPARILQLLNRFVIAYMLADIFGLWALHDPYFDWRTNLSITSPLPPETANTLVRLLGQGKVSALAISNPRFWRVLISATPAWASIEAFFAMPGLIFLSLGGLGTVGDQWGHPAVWRPASGSLVSIADRGLRGFWGDWWHQMMRCVAGDPGKILGNWYLRNVSQHSASSRAKGAPSTSSFHSFIAHAIHISTAFFLSGVMHAGMVPKAASSASPLHLALFFWVQVPGILIELFVERVFFGEPTKGQASSNTSQDRRKKSMIAKIVRFTWALFYLYTTFPFFGEQLVALRLWDMHAVPLSPCRWLFRGEGIGFWTWEPRHFATV</sequence>
<evidence type="ECO:0000256" key="2">
    <source>
        <dbReference type="ARBA" id="ARBA00005179"/>
    </source>
</evidence>
<gene>
    <name evidence="10" type="ORF">L228DRAFT_116928</name>
</gene>
<dbReference type="OrthoDB" id="1077582at2759"/>
<dbReference type="GO" id="GO:0016020">
    <property type="term" value="C:membrane"/>
    <property type="evidence" value="ECO:0007669"/>
    <property type="project" value="UniProtKB-SubCell"/>
</dbReference>
<evidence type="ECO:0000313" key="10">
    <source>
        <dbReference type="EMBL" id="KZF23466.1"/>
    </source>
</evidence>
<keyword evidence="5 8" id="KW-0812">Transmembrane</keyword>
<keyword evidence="7 8" id="KW-0472">Membrane</keyword>
<proteinExistence type="inferred from homology"/>
<dbReference type="GO" id="GO:0006629">
    <property type="term" value="P:lipid metabolic process"/>
    <property type="evidence" value="ECO:0007669"/>
    <property type="project" value="InterPro"/>
</dbReference>
<feature type="transmembrane region" description="Helical" evidence="8">
    <location>
        <begin position="52"/>
        <end position="69"/>
    </location>
</feature>
<feature type="transmembrane region" description="Helical" evidence="8">
    <location>
        <begin position="20"/>
        <end position="40"/>
    </location>
</feature>
<dbReference type="InterPro" id="IPR044851">
    <property type="entry name" value="Wax_synthase"/>
</dbReference>
<feature type="transmembrane region" description="Helical" evidence="8">
    <location>
        <begin position="207"/>
        <end position="226"/>
    </location>
</feature>
<dbReference type="RefSeq" id="XP_018189021.1">
    <property type="nucleotide sequence ID" value="XM_018328954.1"/>
</dbReference>
<organism evidence="10 11">
    <name type="scientific">Xylona heveae (strain CBS 132557 / TC161)</name>
    <dbReference type="NCBI Taxonomy" id="1328760"/>
    <lineage>
        <taxon>Eukaryota</taxon>
        <taxon>Fungi</taxon>
        <taxon>Dikarya</taxon>
        <taxon>Ascomycota</taxon>
        <taxon>Pezizomycotina</taxon>
        <taxon>Xylonomycetes</taxon>
        <taxon>Xylonales</taxon>
        <taxon>Xylonaceae</taxon>
        <taxon>Xylona</taxon>
    </lineage>
</organism>
<dbReference type="OMA" id="WWHQQMR"/>
<evidence type="ECO:0000256" key="8">
    <source>
        <dbReference type="SAM" id="Phobius"/>
    </source>
</evidence>
<dbReference type="PANTHER" id="PTHR31595">
    <property type="entry name" value="LONG-CHAIN-ALCOHOL O-FATTY-ACYLTRANSFERASE 3-RELATED"/>
    <property type="match status" value="1"/>
</dbReference>
<dbReference type="Proteomes" id="UP000076632">
    <property type="component" value="Unassembled WGS sequence"/>
</dbReference>
<evidence type="ECO:0000313" key="11">
    <source>
        <dbReference type="Proteomes" id="UP000076632"/>
    </source>
</evidence>
<evidence type="ECO:0000256" key="4">
    <source>
        <dbReference type="ARBA" id="ARBA00022679"/>
    </source>
</evidence>
<dbReference type="GeneID" id="28894091"/>